<dbReference type="Gene3D" id="3.90.550.10">
    <property type="entry name" value="Spore Coat Polysaccharide Biosynthesis Protein SpsA, Chain A"/>
    <property type="match status" value="1"/>
</dbReference>
<dbReference type="AlphaFoldDB" id="A0A0F8WDK7"/>
<sequence length="236" mass="26700">SKYVLLLNNDCLMVNPCFKMVKQILDVPYVASVGPRDTIHLQPGADHGGRAVAYSNGQAFTLSNLPNGSGVFAFKKDAWFDLGGFPQVYNNGGDIAFIFSLIRKGWFHAGFPVSPEGAPAYRTFRNLDQENECKNTTSAIRNFDEAYPRVFPMCNRAAWFHAECEERRARRYPLSQEQYLSDKGHHNIDYWSKWADSSYDGKGGINWEVLEDFGQGKWKDQIDADIQAWKNLAAQA</sequence>
<proteinExistence type="predicted"/>
<comment type="caution">
    <text evidence="1">The sequence shown here is derived from an EMBL/GenBank/DDBJ whole genome shotgun (WGS) entry which is preliminary data.</text>
</comment>
<dbReference type="EMBL" id="LAZR01065762">
    <property type="protein sequence ID" value="KKK54897.1"/>
    <property type="molecule type" value="Genomic_DNA"/>
</dbReference>
<name>A0A0F8WDK7_9ZZZZ</name>
<dbReference type="SUPFAM" id="SSF53448">
    <property type="entry name" value="Nucleotide-diphospho-sugar transferases"/>
    <property type="match status" value="1"/>
</dbReference>
<accession>A0A0F8WDK7</accession>
<feature type="non-terminal residue" evidence="1">
    <location>
        <position position="1"/>
    </location>
</feature>
<reference evidence="1" key="1">
    <citation type="journal article" date="2015" name="Nature">
        <title>Complex archaea that bridge the gap between prokaryotes and eukaryotes.</title>
        <authorList>
            <person name="Spang A."/>
            <person name="Saw J.H."/>
            <person name="Jorgensen S.L."/>
            <person name="Zaremba-Niedzwiedzka K."/>
            <person name="Martijn J."/>
            <person name="Lind A.E."/>
            <person name="van Eijk R."/>
            <person name="Schleper C."/>
            <person name="Guy L."/>
            <person name="Ettema T.J."/>
        </authorList>
    </citation>
    <scope>NUCLEOTIDE SEQUENCE</scope>
</reference>
<dbReference type="InterPro" id="IPR029044">
    <property type="entry name" value="Nucleotide-diphossugar_trans"/>
</dbReference>
<gene>
    <name evidence="1" type="ORF">LCGC14_3080010</name>
</gene>
<evidence type="ECO:0000313" key="1">
    <source>
        <dbReference type="EMBL" id="KKK54897.1"/>
    </source>
</evidence>
<protein>
    <submittedName>
        <fullName evidence="1">Uncharacterized protein</fullName>
    </submittedName>
</protein>
<organism evidence="1">
    <name type="scientific">marine sediment metagenome</name>
    <dbReference type="NCBI Taxonomy" id="412755"/>
    <lineage>
        <taxon>unclassified sequences</taxon>
        <taxon>metagenomes</taxon>
        <taxon>ecological metagenomes</taxon>
    </lineage>
</organism>